<name>X1Q0N5_9ZZZZ</name>
<dbReference type="EMBL" id="BARV01037180">
    <property type="protein sequence ID" value="GAI48316.1"/>
    <property type="molecule type" value="Genomic_DNA"/>
</dbReference>
<gene>
    <name evidence="1" type="ORF">S06H3_57586</name>
</gene>
<feature type="non-terminal residue" evidence="1">
    <location>
        <position position="1"/>
    </location>
</feature>
<sequence>DTSTASKGKTVHRPFIIRQSPFVRFFRPTLSPAK</sequence>
<accession>X1Q0N5</accession>
<proteinExistence type="predicted"/>
<protein>
    <submittedName>
        <fullName evidence="1">Uncharacterized protein</fullName>
    </submittedName>
</protein>
<evidence type="ECO:0000313" key="1">
    <source>
        <dbReference type="EMBL" id="GAI48316.1"/>
    </source>
</evidence>
<reference evidence="1" key="1">
    <citation type="journal article" date="2014" name="Front. Microbiol.">
        <title>High frequency of phylogenetically diverse reductive dehalogenase-homologous genes in deep subseafloor sedimentary metagenomes.</title>
        <authorList>
            <person name="Kawai M."/>
            <person name="Futagami T."/>
            <person name="Toyoda A."/>
            <person name="Takaki Y."/>
            <person name="Nishi S."/>
            <person name="Hori S."/>
            <person name="Arai W."/>
            <person name="Tsubouchi T."/>
            <person name="Morono Y."/>
            <person name="Uchiyama I."/>
            <person name="Ito T."/>
            <person name="Fujiyama A."/>
            <person name="Inagaki F."/>
            <person name="Takami H."/>
        </authorList>
    </citation>
    <scope>NUCLEOTIDE SEQUENCE</scope>
    <source>
        <strain evidence="1">Expedition CK06-06</strain>
    </source>
</reference>
<comment type="caution">
    <text evidence="1">The sequence shown here is derived from an EMBL/GenBank/DDBJ whole genome shotgun (WGS) entry which is preliminary data.</text>
</comment>
<dbReference type="AlphaFoldDB" id="X1Q0N5"/>
<organism evidence="1">
    <name type="scientific">marine sediment metagenome</name>
    <dbReference type="NCBI Taxonomy" id="412755"/>
    <lineage>
        <taxon>unclassified sequences</taxon>
        <taxon>metagenomes</taxon>
        <taxon>ecological metagenomes</taxon>
    </lineage>
</organism>